<evidence type="ECO:0000313" key="5">
    <source>
        <dbReference type="EMBL" id="EDW75785.1"/>
    </source>
</evidence>
<gene>
    <name evidence="5" type="primary">Dwil\GK15123</name>
    <name evidence="5" type="ORF">Dwil_GK15123</name>
</gene>
<accession>B4MVR5</accession>
<organism evidence="5 6">
    <name type="scientific">Drosophila willistoni</name>
    <name type="common">Fruit fly</name>
    <dbReference type="NCBI Taxonomy" id="7260"/>
    <lineage>
        <taxon>Eukaryota</taxon>
        <taxon>Metazoa</taxon>
        <taxon>Ecdysozoa</taxon>
        <taxon>Arthropoda</taxon>
        <taxon>Hexapoda</taxon>
        <taxon>Insecta</taxon>
        <taxon>Pterygota</taxon>
        <taxon>Neoptera</taxon>
        <taxon>Endopterygota</taxon>
        <taxon>Diptera</taxon>
        <taxon>Brachycera</taxon>
        <taxon>Muscomorpha</taxon>
        <taxon>Ephydroidea</taxon>
        <taxon>Drosophilidae</taxon>
        <taxon>Drosophila</taxon>
        <taxon>Sophophora</taxon>
    </lineage>
</organism>
<comment type="subcellular location">
    <subcellularLocation>
        <location evidence="3">Mitochondrion</location>
    </subcellularLocation>
</comment>
<evidence type="ECO:0000256" key="4">
    <source>
        <dbReference type="SAM" id="MobiDB-lite"/>
    </source>
</evidence>
<protein>
    <recommendedName>
        <fullName evidence="3">COX assembly mitochondrial protein</fullName>
    </recommendedName>
</protein>
<dbReference type="Proteomes" id="UP000007798">
    <property type="component" value="Unassembled WGS sequence"/>
</dbReference>
<dbReference type="FunCoup" id="B4MVR5">
    <property type="interactions" value="156"/>
</dbReference>
<dbReference type="HOGENOM" id="CLU_142621_1_1_1"/>
<dbReference type="PANTHER" id="PTHR22977:SF5">
    <property type="entry name" value="COX ASSEMBLY MITOCHONDRIAL PROTEIN HOMOLOG"/>
    <property type="match status" value="1"/>
</dbReference>
<sequence>MTSTNQAQELASPIDPRNPHGLGDPNDTTLRKVEREVLIPKIMRDRAKAELCTKEVADFNECCKASSIFMVATCRKQNAALRDCLTNWYQNEAFKEECKKIYLQERADYRSTGIPKKHRVEKI</sequence>
<evidence type="ECO:0000256" key="1">
    <source>
        <dbReference type="ARBA" id="ARBA00007347"/>
    </source>
</evidence>
<dbReference type="STRING" id="7260.B4MVR5"/>
<dbReference type="KEGG" id="dwi:6641903"/>
<name>B4MVR5_DROWI</name>
<feature type="region of interest" description="Disordered" evidence="4">
    <location>
        <begin position="1"/>
        <end position="29"/>
    </location>
</feature>
<dbReference type="Pfam" id="PF08583">
    <property type="entry name" value="Cmc1"/>
    <property type="match status" value="1"/>
</dbReference>
<dbReference type="EMBL" id="CH963857">
    <property type="protein sequence ID" value="EDW75785.1"/>
    <property type="molecule type" value="Genomic_DNA"/>
</dbReference>
<keyword evidence="6" id="KW-1185">Reference proteome</keyword>
<dbReference type="PhylomeDB" id="B4MVR5"/>
<dbReference type="PANTHER" id="PTHR22977">
    <property type="entry name" value="COX ASSEMBLY MITOCHONDRIAL PROTEIN"/>
    <property type="match status" value="1"/>
</dbReference>
<dbReference type="eggNOG" id="KOG4624">
    <property type="taxonomic scope" value="Eukaryota"/>
</dbReference>
<keyword evidence="2" id="KW-1015">Disulfide bond</keyword>
<dbReference type="AlphaFoldDB" id="B4MVR5"/>
<evidence type="ECO:0000256" key="3">
    <source>
        <dbReference type="RuleBase" id="RU364104"/>
    </source>
</evidence>
<dbReference type="OrthoDB" id="6224010at2759"/>
<keyword evidence="3" id="KW-0496">Mitochondrion</keyword>
<proteinExistence type="inferred from homology"/>
<dbReference type="InterPro" id="IPR013892">
    <property type="entry name" value="Cyt_c_biogenesis_Cmc1-like"/>
</dbReference>
<comment type="similarity">
    <text evidence="1 3">Belongs to the CMC family.</text>
</comment>
<dbReference type="InParanoid" id="B4MVR5"/>
<dbReference type="GO" id="GO:0005739">
    <property type="term" value="C:mitochondrion"/>
    <property type="evidence" value="ECO:0007669"/>
    <property type="project" value="UniProtKB-SubCell"/>
</dbReference>
<evidence type="ECO:0000313" key="6">
    <source>
        <dbReference type="Proteomes" id="UP000007798"/>
    </source>
</evidence>
<evidence type="ECO:0000256" key="2">
    <source>
        <dbReference type="ARBA" id="ARBA00023157"/>
    </source>
</evidence>
<dbReference type="OMA" id="CCQETGF"/>
<reference evidence="5 6" key="1">
    <citation type="journal article" date="2007" name="Nature">
        <title>Evolution of genes and genomes on the Drosophila phylogeny.</title>
        <authorList>
            <consortium name="Drosophila 12 Genomes Consortium"/>
            <person name="Clark A.G."/>
            <person name="Eisen M.B."/>
            <person name="Smith D.R."/>
            <person name="Bergman C.M."/>
            <person name="Oliver B."/>
            <person name="Markow T.A."/>
            <person name="Kaufman T.C."/>
            <person name="Kellis M."/>
            <person name="Gelbart W."/>
            <person name="Iyer V.N."/>
            <person name="Pollard D.A."/>
            <person name="Sackton T.B."/>
            <person name="Larracuente A.M."/>
            <person name="Singh N.D."/>
            <person name="Abad J.P."/>
            <person name="Abt D.N."/>
            <person name="Adryan B."/>
            <person name="Aguade M."/>
            <person name="Akashi H."/>
            <person name="Anderson W.W."/>
            <person name="Aquadro C.F."/>
            <person name="Ardell D.H."/>
            <person name="Arguello R."/>
            <person name="Artieri C.G."/>
            <person name="Barbash D.A."/>
            <person name="Barker D."/>
            <person name="Barsanti P."/>
            <person name="Batterham P."/>
            <person name="Batzoglou S."/>
            <person name="Begun D."/>
            <person name="Bhutkar A."/>
            <person name="Blanco E."/>
            <person name="Bosak S.A."/>
            <person name="Bradley R.K."/>
            <person name="Brand A.D."/>
            <person name="Brent M.R."/>
            <person name="Brooks A.N."/>
            <person name="Brown R.H."/>
            <person name="Butlin R.K."/>
            <person name="Caggese C."/>
            <person name="Calvi B.R."/>
            <person name="Bernardo de Carvalho A."/>
            <person name="Caspi A."/>
            <person name="Castrezana S."/>
            <person name="Celniker S.E."/>
            <person name="Chang J.L."/>
            <person name="Chapple C."/>
            <person name="Chatterji S."/>
            <person name="Chinwalla A."/>
            <person name="Civetta A."/>
            <person name="Clifton S.W."/>
            <person name="Comeron J.M."/>
            <person name="Costello J.C."/>
            <person name="Coyne J.A."/>
            <person name="Daub J."/>
            <person name="David R.G."/>
            <person name="Delcher A.L."/>
            <person name="Delehaunty K."/>
            <person name="Do C.B."/>
            <person name="Ebling H."/>
            <person name="Edwards K."/>
            <person name="Eickbush T."/>
            <person name="Evans J.D."/>
            <person name="Filipski A."/>
            <person name="Findeiss S."/>
            <person name="Freyhult E."/>
            <person name="Fulton L."/>
            <person name="Fulton R."/>
            <person name="Garcia A.C."/>
            <person name="Gardiner A."/>
            <person name="Garfield D.A."/>
            <person name="Garvin B.E."/>
            <person name="Gibson G."/>
            <person name="Gilbert D."/>
            <person name="Gnerre S."/>
            <person name="Godfrey J."/>
            <person name="Good R."/>
            <person name="Gotea V."/>
            <person name="Gravely B."/>
            <person name="Greenberg A.J."/>
            <person name="Griffiths-Jones S."/>
            <person name="Gross S."/>
            <person name="Guigo R."/>
            <person name="Gustafson E.A."/>
            <person name="Haerty W."/>
            <person name="Hahn M.W."/>
            <person name="Halligan D.L."/>
            <person name="Halpern A.L."/>
            <person name="Halter G.M."/>
            <person name="Han M.V."/>
            <person name="Heger A."/>
            <person name="Hillier L."/>
            <person name="Hinrichs A.S."/>
            <person name="Holmes I."/>
            <person name="Hoskins R.A."/>
            <person name="Hubisz M.J."/>
            <person name="Hultmark D."/>
            <person name="Huntley M.A."/>
            <person name="Jaffe D.B."/>
            <person name="Jagadeeshan S."/>
            <person name="Jeck W.R."/>
            <person name="Johnson J."/>
            <person name="Jones C.D."/>
            <person name="Jordan W.C."/>
            <person name="Karpen G.H."/>
            <person name="Kataoka E."/>
            <person name="Keightley P.D."/>
            <person name="Kheradpour P."/>
            <person name="Kirkness E.F."/>
            <person name="Koerich L.B."/>
            <person name="Kristiansen K."/>
            <person name="Kudrna D."/>
            <person name="Kulathinal R.J."/>
            <person name="Kumar S."/>
            <person name="Kwok R."/>
            <person name="Lander E."/>
            <person name="Langley C.H."/>
            <person name="Lapoint R."/>
            <person name="Lazzaro B.P."/>
            <person name="Lee S.J."/>
            <person name="Levesque L."/>
            <person name="Li R."/>
            <person name="Lin C.F."/>
            <person name="Lin M.F."/>
            <person name="Lindblad-Toh K."/>
            <person name="Llopart A."/>
            <person name="Long M."/>
            <person name="Low L."/>
            <person name="Lozovsky E."/>
            <person name="Lu J."/>
            <person name="Luo M."/>
            <person name="Machado C.A."/>
            <person name="Makalowski W."/>
            <person name="Marzo M."/>
            <person name="Matsuda M."/>
            <person name="Matzkin L."/>
            <person name="McAllister B."/>
            <person name="McBride C.S."/>
            <person name="McKernan B."/>
            <person name="McKernan K."/>
            <person name="Mendez-Lago M."/>
            <person name="Minx P."/>
            <person name="Mollenhauer M.U."/>
            <person name="Montooth K."/>
            <person name="Mount S.M."/>
            <person name="Mu X."/>
            <person name="Myers E."/>
            <person name="Negre B."/>
            <person name="Newfeld S."/>
            <person name="Nielsen R."/>
            <person name="Noor M.A."/>
            <person name="O'Grady P."/>
            <person name="Pachter L."/>
            <person name="Papaceit M."/>
            <person name="Parisi M.J."/>
            <person name="Parisi M."/>
            <person name="Parts L."/>
            <person name="Pedersen J.S."/>
            <person name="Pesole G."/>
            <person name="Phillippy A.M."/>
            <person name="Ponting C.P."/>
            <person name="Pop M."/>
            <person name="Porcelli D."/>
            <person name="Powell J.R."/>
            <person name="Prohaska S."/>
            <person name="Pruitt K."/>
            <person name="Puig M."/>
            <person name="Quesneville H."/>
            <person name="Ram K.R."/>
            <person name="Rand D."/>
            <person name="Rasmussen M.D."/>
            <person name="Reed L.K."/>
            <person name="Reenan R."/>
            <person name="Reily A."/>
            <person name="Remington K.A."/>
            <person name="Rieger T.T."/>
            <person name="Ritchie M.G."/>
            <person name="Robin C."/>
            <person name="Rogers Y.H."/>
            <person name="Rohde C."/>
            <person name="Rozas J."/>
            <person name="Rubenfield M.J."/>
            <person name="Ruiz A."/>
            <person name="Russo S."/>
            <person name="Salzberg S.L."/>
            <person name="Sanchez-Gracia A."/>
            <person name="Saranga D.J."/>
            <person name="Sato H."/>
            <person name="Schaeffer S.W."/>
            <person name="Schatz M.C."/>
            <person name="Schlenke T."/>
            <person name="Schwartz R."/>
            <person name="Segarra C."/>
            <person name="Singh R.S."/>
            <person name="Sirot L."/>
            <person name="Sirota M."/>
            <person name="Sisneros N.B."/>
            <person name="Smith C.D."/>
            <person name="Smith T.F."/>
            <person name="Spieth J."/>
            <person name="Stage D.E."/>
            <person name="Stark A."/>
            <person name="Stephan W."/>
            <person name="Strausberg R.L."/>
            <person name="Strempel S."/>
            <person name="Sturgill D."/>
            <person name="Sutton G."/>
            <person name="Sutton G.G."/>
            <person name="Tao W."/>
            <person name="Teichmann S."/>
            <person name="Tobari Y.N."/>
            <person name="Tomimura Y."/>
            <person name="Tsolas J.M."/>
            <person name="Valente V.L."/>
            <person name="Venter E."/>
            <person name="Venter J.C."/>
            <person name="Vicario S."/>
            <person name="Vieira F.G."/>
            <person name="Vilella A.J."/>
            <person name="Villasante A."/>
            <person name="Walenz B."/>
            <person name="Wang J."/>
            <person name="Wasserman M."/>
            <person name="Watts T."/>
            <person name="Wilson D."/>
            <person name="Wilson R.K."/>
            <person name="Wing R.A."/>
            <person name="Wolfner M.F."/>
            <person name="Wong A."/>
            <person name="Wong G.K."/>
            <person name="Wu C.I."/>
            <person name="Wu G."/>
            <person name="Yamamoto D."/>
            <person name="Yang H.P."/>
            <person name="Yang S.P."/>
            <person name="Yorke J.A."/>
            <person name="Yoshida K."/>
            <person name="Zdobnov E."/>
            <person name="Zhang P."/>
            <person name="Zhang Y."/>
            <person name="Zimin A.V."/>
            <person name="Baldwin J."/>
            <person name="Abdouelleil A."/>
            <person name="Abdulkadir J."/>
            <person name="Abebe A."/>
            <person name="Abera B."/>
            <person name="Abreu J."/>
            <person name="Acer S.C."/>
            <person name="Aftuck L."/>
            <person name="Alexander A."/>
            <person name="An P."/>
            <person name="Anderson E."/>
            <person name="Anderson S."/>
            <person name="Arachi H."/>
            <person name="Azer M."/>
            <person name="Bachantsang P."/>
            <person name="Barry A."/>
            <person name="Bayul T."/>
            <person name="Berlin A."/>
            <person name="Bessette D."/>
            <person name="Bloom T."/>
            <person name="Blye J."/>
            <person name="Boguslavskiy L."/>
            <person name="Bonnet C."/>
            <person name="Boukhgalter B."/>
            <person name="Bourzgui I."/>
            <person name="Brown A."/>
            <person name="Cahill P."/>
            <person name="Channer S."/>
            <person name="Cheshatsang Y."/>
            <person name="Chuda L."/>
            <person name="Citroen M."/>
            <person name="Collymore A."/>
            <person name="Cooke P."/>
            <person name="Costello M."/>
            <person name="D'Aco K."/>
            <person name="Daza R."/>
            <person name="De Haan G."/>
            <person name="DeGray S."/>
            <person name="DeMaso C."/>
            <person name="Dhargay N."/>
            <person name="Dooley K."/>
            <person name="Dooley E."/>
            <person name="Doricent M."/>
            <person name="Dorje P."/>
            <person name="Dorjee K."/>
            <person name="Dupes A."/>
            <person name="Elong R."/>
            <person name="Falk J."/>
            <person name="Farina A."/>
            <person name="Faro S."/>
            <person name="Ferguson D."/>
            <person name="Fisher S."/>
            <person name="Foley C.D."/>
            <person name="Franke A."/>
            <person name="Friedrich D."/>
            <person name="Gadbois L."/>
            <person name="Gearin G."/>
            <person name="Gearin C.R."/>
            <person name="Giannoukos G."/>
            <person name="Goode T."/>
            <person name="Graham J."/>
            <person name="Grandbois E."/>
            <person name="Grewal S."/>
            <person name="Gyaltsen K."/>
            <person name="Hafez N."/>
            <person name="Hagos B."/>
            <person name="Hall J."/>
            <person name="Henson C."/>
            <person name="Hollinger A."/>
            <person name="Honan T."/>
            <person name="Huard M.D."/>
            <person name="Hughes L."/>
            <person name="Hurhula B."/>
            <person name="Husby M.E."/>
            <person name="Kamat A."/>
            <person name="Kanga B."/>
            <person name="Kashin S."/>
            <person name="Khazanovich D."/>
            <person name="Kisner P."/>
            <person name="Lance K."/>
            <person name="Lara M."/>
            <person name="Lee W."/>
            <person name="Lennon N."/>
            <person name="Letendre F."/>
            <person name="LeVine R."/>
            <person name="Lipovsky A."/>
            <person name="Liu X."/>
            <person name="Liu J."/>
            <person name="Liu S."/>
            <person name="Lokyitsang T."/>
            <person name="Lokyitsang Y."/>
            <person name="Lubonja R."/>
            <person name="Lui A."/>
            <person name="MacDonald P."/>
            <person name="Magnisalis V."/>
            <person name="Maru K."/>
            <person name="Matthews C."/>
            <person name="McCusker W."/>
            <person name="McDonough S."/>
            <person name="Mehta T."/>
            <person name="Meldrim J."/>
            <person name="Meneus L."/>
            <person name="Mihai O."/>
            <person name="Mihalev A."/>
            <person name="Mihova T."/>
            <person name="Mittelman R."/>
            <person name="Mlenga V."/>
            <person name="Montmayeur A."/>
            <person name="Mulrain L."/>
            <person name="Navidi A."/>
            <person name="Naylor J."/>
            <person name="Negash T."/>
            <person name="Nguyen T."/>
            <person name="Nguyen N."/>
            <person name="Nicol R."/>
            <person name="Norbu C."/>
            <person name="Norbu N."/>
            <person name="Novod N."/>
            <person name="O'Neill B."/>
            <person name="Osman S."/>
            <person name="Markiewicz E."/>
            <person name="Oyono O.L."/>
            <person name="Patti C."/>
            <person name="Phunkhang P."/>
            <person name="Pierre F."/>
            <person name="Priest M."/>
            <person name="Raghuraman S."/>
            <person name="Rege F."/>
            <person name="Reyes R."/>
            <person name="Rise C."/>
            <person name="Rogov P."/>
            <person name="Ross K."/>
            <person name="Ryan E."/>
            <person name="Settipalli S."/>
            <person name="Shea T."/>
            <person name="Sherpa N."/>
            <person name="Shi L."/>
            <person name="Shih D."/>
            <person name="Sparrow T."/>
            <person name="Spaulding J."/>
            <person name="Stalker J."/>
            <person name="Stange-Thomann N."/>
            <person name="Stavropoulos S."/>
            <person name="Stone C."/>
            <person name="Strader C."/>
            <person name="Tesfaye S."/>
            <person name="Thomson T."/>
            <person name="Thoulutsang Y."/>
            <person name="Thoulutsang D."/>
            <person name="Topham K."/>
            <person name="Topping I."/>
            <person name="Tsamla T."/>
            <person name="Vassiliev H."/>
            <person name="Vo A."/>
            <person name="Wangchuk T."/>
            <person name="Wangdi T."/>
            <person name="Weiand M."/>
            <person name="Wilkinson J."/>
            <person name="Wilson A."/>
            <person name="Yadav S."/>
            <person name="Young G."/>
            <person name="Yu Q."/>
            <person name="Zembek L."/>
            <person name="Zhong D."/>
            <person name="Zimmer A."/>
            <person name="Zwirko Z."/>
            <person name="Jaffe D.B."/>
            <person name="Alvarez P."/>
            <person name="Brockman W."/>
            <person name="Butler J."/>
            <person name="Chin C."/>
            <person name="Gnerre S."/>
            <person name="Grabherr M."/>
            <person name="Kleber M."/>
            <person name="Mauceli E."/>
            <person name="MacCallum I."/>
        </authorList>
    </citation>
    <scope>NUCLEOTIDE SEQUENCE [LARGE SCALE GENOMIC DNA]</scope>
    <source>
        <strain evidence="6">Tucson 14030-0811.24</strain>
    </source>
</reference>